<dbReference type="Proteomes" id="UP000827092">
    <property type="component" value="Unassembled WGS sequence"/>
</dbReference>
<name>A0AAV6TN73_9ARAC</name>
<evidence type="ECO:0000313" key="3">
    <source>
        <dbReference type="Proteomes" id="UP000827092"/>
    </source>
</evidence>
<evidence type="ECO:0000256" key="1">
    <source>
        <dbReference type="SAM" id="MobiDB-lite"/>
    </source>
</evidence>
<proteinExistence type="predicted"/>
<organism evidence="2 3">
    <name type="scientific">Oedothorax gibbosus</name>
    <dbReference type="NCBI Taxonomy" id="931172"/>
    <lineage>
        <taxon>Eukaryota</taxon>
        <taxon>Metazoa</taxon>
        <taxon>Ecdysozoa</taxon>
        <taxon>Arthropoda</taxon>
        <taxon>Chelicerata</taxon>
        <taxon>Arachnida</taxon>
        <taxon>Araneae</taxon>
        <taxon>Araneomorphae</taxon>
        <taxon>Entelegynae</taxon>
        <taxon>Araneoidea</taxon>
        <taxon>Linyphiidae</taxon>
        <taxon>Erigoninae</taxon>
        <taxon>Oedothorax</taxon>
    </lineage>
</organism>
<dbReference type="EMBL" id="JAFNEN010002108">
    <property type="protein sequence ID" value="KAG8173058.1"/>
    <property type="molecule type" value="Genomic_DNA"/>
</dbReference>
<protein>
    <submittedName>
        <fullName evidence="2">Uncharacterized protein</fullName>
    </submittedName>
</protein>
<gene>
    <name evidence="2" type="ORF">JTE90_016150</name>
</gene>
<evidence type="ECO:0000313" key="2">
    <source>
        <dbReference type="EMBL" id="KAG8173058.1"/>
    </source>
</evidence>
<sequence>MRPIKAWPPCQEATPTCQSNHAPLEMEASDWYFFHRVQTDLLNGKEENKEILSETSQTFLENSLPSQLEFEEEYLSDGEILSETSQTFLENSLPSQLEFEEEYLSDGEILSETSQTFLENSLPSQLEFEEEYLSDGEILSETSQTFLENSLPSQLEFEEEYLSDGEILSETSQTFLEFPLPSQIGFGAANLHEDEDPNEAGPSGVSDAFHIRGKSRKSKNKKFRAEEFIFEVKIDQQRAPAASLTPFNILTQQIRSLFEAILQRSTMNLVGHDIRFCLFSDRLDKLISTCQMRVDEMTVDILLATISKVLQSKTEIPLDKCFHLDIITVKRPSPGSGRRRVTNLQLDCLNKKSIYQLEEDGSGLCCARAISYAMAIKNADPQLRNIRRKGSDVLRKRAEDLHRAAGVPLVWRK</sequence>
<keyword evidence="3" id="KW-1185">Reference proteome</keyword>
<feature type="region of interest" description="Disordered" evidence="1">
    <location>
        <begin position="189"/>
        <end position="209"/>
    </location>
</feature>
<accession>A0AAV6TN73</accession>
<dbReference type="AlphaFoldDB" id="A0AAV6TN73"/>
<comment type="caution">
    <text evidence="2">The sequence shown here is derived from an EMBL/GenBank/DDBJ whole genome shotgun (WGS) entry which is preliminary data.</text>
</comment>
<reference evidence="2 3" key="1">
    <citation type="journal article" date="2022" name="Nat. Ecol. Evol.">
        <title>A masculinizing supergene underlies an exaggerated male reproductive morph in a spider.</title>
        <authorList>
            <person name="Hendrickx F."/>
            <person name="De Corte Z."/>
            <person name="Sonet G."/>
            <person name="Van Belleghem S.M."/>
            <person name="Kostlbacher S."/>
            <person name="Vangestel C."/>
        </authorList>
    </citation>
    <scope>NUCLEOTIDE SEQUENCE [LARGE SCALE GENOMIC DNA]</scope>
    <source>
        <strain evidence="2">W744_W776</strain>
    </source>
</reference>